<dbReference type="InterPro" id="IPR050107">
    <property type="entry name" value="ABC_carbohydrate_import_ATPase"/>
</dbReference>
<dbReference type="CDD" id="cd03216">
    <property type="entry name" value="ABC_Carb_Monos_I"/>
    <property type="match status" value="1"/>
</dbReference>
<dbReference type="CDD" id="cd03215">
    <property type="entry name" value="ABC_Carb_Monos_II"/>
    <property type="match status" value="1"/>
</dbReference>
<dbReference type="InterPro" id="IPR003439">
    <property type="entry name" value="ABC_transporter-like_ATP-bd"/>
</dbReference>
<organism evidence="11 12">
    <name type="scientific">Gemmatirosa kalamazoonensis</name>
    <dbReference type="NCBI Taxonomy" id="861299"/>
    <lineage>
        <taxon>Bacteria</taxon>
        <taxon>Pseudomonadati</taxon>
        <taxon>Gemmatimonadota</taxon>
        <taxon>Gemmatimonadia</taxon>
        <taxon>Gemmatimonadales</taxon>
        <taxon>Gemmatimonadaceae</taxon>
        <taxon>Gemmatirosa</taxon>
    </lineage>
</organism>
<evidence type="ECO:0000313" key="11">
    <source>
        <dbReference type="EMBL" id="AHG92712.1"/>
    </source>
</evidence>
<reference evidence="11 12" key="1">
    <citation type="journal article" date="2014" name="Genome Announc.">
        <title>Genome Sequence and Methylome of Soil Bacterium Gemmatirosa kalamazoonensis KBS708T, a Member of the Rarely Cultivated Gemmatimonadetes Phylum.</title>
        <authorList>
            <person name="Debruyn J.M."/>
            <person name="Radosevich M."/>
            <person name="Wommack K.E."/>
            <person name="Polson S.W."/>
            <person name="Hauser L.J."/>
            <person name="Fawaz M.N."/>
            <person name="Korlach J."/>
            <person name="Tsai Y.C."/>
        </authorList>
    </citation>
    <scope>NUCLEOTIDE SEQUENCE [LARGE SCALE GENOMIC DNA]</scope>
    <source>
        <strain evidence="11 12">KBS708</strain>
        <plasmid evidence="12">Plasmid 1</plasmid>
    </source>
</reference>
<dbReference type="RefSeq" id="WP_025414041.1">
    <property type="nucleotide sequence ID" value="NZ_CP007129.1"/>
</dbReference>
<evidence type="ECO:0000313" key="12">
    <source>
        <dbReference type="Proteomes" id="UP000019151"/>
    </source>
</evidence>
<evidence type="ECO:0000256" key="3">
    <source>
        <dbReference type="ARBA" id="ARBA00022475"/>
    </source>
</evidence>
<evidence type="ECO:0000256" key="8">
    <source>
        <dbReference type="ARBA" id="ARBA00022967"/>
    </source>
</evidence>
<evidence type="ECO:0000256" key="2">
    <source>
        <dbReference type="ARBA" id="ARBA00022448"/>
    </source>
</evidence>
<dbReference type="Pfam" id="PF00005">
    <property type="entry name" value="ABC_tran"/>
    <property type="match status" value="2"/>
</dbReference>
<evidence type="ECO:0000256" key="5">
    <source>
        <dbReference type="ARBA" id="ARBA00022737"/>
    </source>
</evidence>
<dbReference type="GO" id="GO:0005886">
    <property type="term" value="C:plasma membrane"/>
    <property type="evidence" value="ECO:0007669"/>
    <property type="project" value="UniProtKB-SubCell"/>
</dbReference>
<evidence type="ECO:0000256" key="4">
    <source>
        <dbReference type="ARBA" id="ARBA00022597"/>
    </source>
</evidence>
<protein>
    <submittedName>
        <fullName evidence="11">ABC transporter related protein</fullName>
    </submittedName>
</protein>
<dbReference type="PANTHER" id="PTHR43790">
    <property type="entry name" value="CARBOHYDRATE TRANSPORT ATP-BINDING PROTEIN MG119-RELATED"/>
    <property type="match status" value="1"/>
</dbReference>
<evidence type="ECO:0000256" key="1">
    <source>
        <dbReference type="ARBA" id="ARBA00004202"/>
    </source>
</evidence>
<evidence type="ECO:0000256" key="6">
    <source>
        <dbReference type="ARBA" id="ARBA00022741"/>
    </source>
</evidence>
<dbReference type="PROSITE" id="PS00211">
    <property type="entry name" value="ABC_TRANSPORTER_1"/>
    <property type="match status" value="1"/>
</dbReference>
<dbReference type="InterPro" id="IPR017871">
    <property type="entry name" value="ABC_transporter-like_CS"/>
</dbReference>
<keyword evidence="6" id="KW-0547">Nucleotide-binding</keyword>
<comment type="subcellular location">
    <subcellularLocation>
        <location evidence="1">Cell membrane</location>
        <topology evidence="1">Peripheral membrane protein</topology>
    </subcellularLocation>
</comment>
<dbReference type="KEGG" id="gba:J421_5177"/>
<keyword evidence="9" id="KW-0472">Membrane</keyword>
<dbReference type="PROSITE" id="PS50893">
    <property type="entry name" value="ABC_TRANSPORTER_2"/>
    <property type="match status" value="2"/>
</dbReference>
<evidence type="ECO:0000256" key="9">
    <source>
        <dbReference type="ARBA" id="ARBA00023136"/>
    </source>
</evidence>
<dbReference type="GO" id="GO:0005524">
    <property type="term" value="F:ATP binding"/>
    <property type="evidence" value="ECO:0007669"/>
    <property type="project" value="UniProtKB-KW"/>
</dbReference>
<keyword evidence="4" id="KW-0762">Sugar transport</keyword>
<keyword evidence="3" id="KW-1003">Cell membrane</keyword>
<dbReference type="InterPro" id="IPR003593">
    <property type="entry name" value="AAA+_ATPase"/>
</dbReference>
<dbReference type="PATRIC" id="fig|861299.3.peg.5233"/>
<keyword evidence="7" id="KW-0067">ATP-binding</keyword>
<dbReference type="InParanoid" id="W0RQI6"/>
<dbReference type="EMBL" id="CP007129">
    <property type="protein sequence ID" value="AHG92712.1"/>
    <property type="molecule type" value="Genomic_DNA"/>
</dbReference>
<dbReference type="GO" id="GO:0016887">
    <property type="term" value="F:ATP hydrolysis activity"/>
    <property type="evidence" value="ECO:0007669"/>
    <property type="project" value="InterPro"/>
</dbReference>
<dbReference type="SMART" id="SM00382">
    <property type="entry name" value="AAA"/>
    <property type="match status" value="2"/>
</dbReference>
<feature type="domain" description="ABC transporter" evidence="10">
    <location>
        <begin position="5"/>
        <end position="241"/>
    </location>
</feature>
<dbReference type="OrthoDB" id="9771863at2"/>
<keyword evidence="12" id="KW-1185">Reference proteome</keyword>
<dbReference type="Proteomes" id="UP000019151">
    <property type="component" value="Plasmid 1"/>
</dbReference>
<name>W0RQI6_9BACT</name>
<dbReference type="InterPro" id="IPR027417">
    <property type="entry name" value="P-loop_NTPase"/>
</dbReference>
<evidence type="ECO:0000256" key="7">
    <source>
        <dbReference type="ARBA" id="ARBA00022840"/>
    </source>
</evidence>
<accession>W0RQI6</accession>
<geneLocation type="plasmid" evidence="11 12">
    <name>1</name>
</geneLocation>
<sequence>MTILLTASDLTKTYAGVRALRGASFELRAGEVHALVGENGAGKSTLIKILTGAVRHDGGAIVVEGRPVAHHSPRAAKALGIAAIYQQPALFPELSVAENLAIGVERRGAWGRVDWRARRARAVELLARVGARIDPDADAGDLSMPEQQLVEIARALGADAKVLVFDEPTASLSEDDARNLFRVIGELKARGVGMIYISHRLDELPAIADRVTVLRDGQTIGTRDMRDVTREQLIAMMVGRELSAVFPKRAVPIGDTVLELRGVGCAACGVRDVTLAVRAGEIVGLAGLVGAGRTELARIVFGLTPADVGEIRVRGRTARIAAPAEAIALGIAYCPEDRRRHGVVLEMPVSANVTLAALDDLTRGRPLGALDFERERSVAADYVRRLGVKTPSIFTSVGALSGGNQQKVALSRWLLTSPAVLILDEPTQGIDVGAKSEIHSLMVSLAEQGVAILMISSELPEILGMSDRVAVMREGTVVEILDRADATQERVLAAALGDHAAAAA</sequence>
<proteinExistence type="predicted"/>
<dbReference type="PANTHER" id="PTHR43790:SF3">
    <property type="entry name" value="D-ALLOSE IMPORT ATP-BINDING PROTEIN ALSA-RELATED"/>
    <property type="match status" value="1"/>
</dbReference>
<keyword evidence="2" id="KW-0813">Transport</keyword>
<gene>
    <name evidence="11" type="ORF">J421_5177</name>
</gene>
<dbReference type="FunFam" id="3.40.50.300:FF:000127">
    <property type="entry name" value="Ribose import ATP-binding protein RbsA"/>
    <property type="match status" value="1"/>
</dbReference>
<keyword evidence="5" id="KW-0677">Repeat</keyword>
<dbReference type="Gene3D" id="3.40.50.300">
    <property type="entry name" value="P-loop containing nucleotide triphosphate hydrolases"/>
    <property type="match status" value="2"/>
</dbReference>
<evidence type="ECO:0000259" key="10">
    <source>
        <dbReference type="PROSITE" id="PS50893"/>
    </source>
</evidence>
<dbReference type="SUPFAM" id="SSF52540">
    <property type="entry name" value="P-loop containing nucleoside triphosphate hydrolases"/>
    <property type="match status" value="2"/>
</dbReference>
<dbReference type="AlphaFoldDB" id="W0RQI6"/>
<keyword evidence="8" id="KW-1278">Translocase</keyword>
<keyword evidence="11" id="KW-0614">Plasmid</keyword>
<feature type="domain" description="ABC transporter" evidence="10">
    <location>
        <begin position="251"/>
        <end position="499"/>
    </location>
</feature>
<dbReference type="FunCoup" id="W0RQI6">
    <property type="interactions" value="85"/>
</dbReference>
<dbReference type="HOGENOM" id="CLU_000604_92_3_0"/>